<dbReference type="EMBL" id="JAHQIW010007304">
    <property type="protein sequence ID" value="KAJ1373540.1"/>
    <property type="molecule type" value="Genomic_DNA"/>
</dbReference>
<sequence length="83" mass="9593">MDDAERSKPWLYVAVSYAGKLHPRRDQNARRDRIVQIDEMFAATCVFEGSLDEVNNEERRLHALEEEDNGVEGFTVNTIKIII</sequence>
<dbReference type="AlphaFoldDB" id="A0AAD5RBX9"/>
<keyword evidence="2" id="KW-1185">Reference proteome</keyword>
<reference evidence="1" key="1">
    <citation type="submission" date="2021-06" db="EMBL/GenBank/DDBJ databases">
        <title>Parelaphostrongylus tenuis whole genome reference sequence.</title>
        <authorList>
            <person name="Garwood T.J."/>
            <person name="Larsen P.A."/>
            <person name="Fountain-Jones N.M."/>
            <person name="Garbe J.R."/>
            <person name="Macchietto M.G."/>
            <person name="Kania S.A."/>
            <person name="Gerhold R.W."/>
            <person name="Richards J.E."/>
            <person name="Wolf T.M."/>
        </authorList>
    </citation>
    <scope>NUCLEOTIDE SEQUENCE</scope>
    <source>
        <strain evidence="1">MNPRO001-30</strain>
        <tissue evidence="1">Meninges</tissue>
    </source>
</reference>
<dbReference type="Proteomes" id="UP001196413">
    <property type="component" value="Unassembled WGS sequence"/>
</dbReference>
<evidence type="ECO:0000313" key="2">
    <source>
        <dbReference type="Proteomes" id="UP001196413"/>
    </source>
</evidence>
<gene>
    <name evidence="1" type="ORF">KIN20_035958</name>
</gene>
<proteinExistence type="predicted"/>
<organism evidence="1 2">
    <name type="scientific">Parelaphostrongylus tenuis</name>
    <name type="common">Meningeal worm</name>
    <dbReference type="NCBI Taxonomy" id="148309"/>
    <lineage>
        <taxon>Eukaryota</taxon>
        <taxon>Metazoa</taxon>
        <taxon>Ecdysozoa</taxon>
        <taxon>Nematoda</taxon>
        <taxon>Chromadorea</taxon>
        <taxon>Rhabditida</taxon>
        <taxon>Rhabditina</taxon>
        <taxon>Rhabditomorpha</taxon>
        <taxon>Strongyloidea</taxon>
        <taxon>Metastrongylidae</taxon>
        <taxon>Parelaphostrongylus</taxon>
    </lineage>
</organism>
<evidence type="ECO:0000313" key="1">
    <source>
        <dbReference type="EMBL" id="KAJ1373540.1"/>
    </source>
</evidence>
<protein>
    <submittedName>
        <fullName evidence="1">Uncharacterized protein</fullName>
    </submittedName>
</protein>
<accession>A0AAD5RBX9</accession>
<name>A0AAD5RBX9_PARTN</name>
<comment type="caution">
    <text evidence="1">The sequence shown here is derived from an EMBL/GenBank/DDBJ whole genome shotgun (WGS) entry which is preliminary data.</text>
</comment>